<dbReference type="EMBL" id="CP014224">
    <property type="protein sequence ID" value="ANW96744.1"/>
    <property type="molecule type" value="Genomic_DNA"/>
</dbReference>
<dbReference type="KEGG" id="wfu:AXE80_10860"/>
<evidence type="ECO:0000313" key="1">
    <source>
        <dbReference type="EMBL" id="ANW96744.1"/>
    </source>
</evidence>
<dbReference type="AlphaFoldDB" id="A0A1B1Y7N3"/>
<organism evidence="1 2">
    <name type="scientific">Wenyingzhuangia fucanilytica</name>
    <dbReference type="NCBI Taxonomy" id="1790137"/>
    <lineage>
        <taxon>Bacteria</taxon>
        <taxon>Pseudomonadati</taxon>
        <taxon>Bacteroidota</taxon>
        <taxon>Flavobacteriia</taxon>
        <taxon>Flavobacteriales</taxon>
        <taxon>Flavobacteriaceae</taxon>
        <taxon>Wenyingzhuangia</taxon>
    </lineage>
</organism>
<sequence>MENQVIDLTPSHSLITQGNNAGLFEVMSRENKQETTNDSSIKDYMSWSENTIDVDGFCVIPYGKDNALDKEIQEVVFGNNIAPRSLTKKVSLLFGQGAELYKTTRLKGKVIREYVEHTEIQKWLDQNDYKDIMLCSAVDFYYTEGCFFKVRISKNNRSNKGASITKIPTIEYLDLTKCRLAYKRGASDKKPTHVLVGDWNSSYTNKYVVYPLFDAKEPTKHKTSIYYSKFKSFGIDDYAIPDLLGTLPWIKRASAIPFILEALTNNSLNLKFHIKSPQKYWDSIEDQLKKKAELENKPYNPKDLKDFKNKVFKEITDVLSGVDNVGKFWHSVKSIDANGVKVLTHDWEIVPIEQKTKDFVTAQLDISKHAAFSTTAGLGLHNALAGVGADGKSDSGSEQIYAYKNHILTETPLPEMVITKIWNIAIKHNWPEANLKVGFYHHMPEKEEDLTASNRHNAQGS</sequence>
<protein>
    <submittedName>
        <fullName evidence="1">Uncharacterized protein</fullName>
    </submittedName>
</protein>
<dbReference type="OrthoDB" id="671786at2"/>
<dbReference type="Proteomes" id="UP000092967">
    <property type="component" value="Chromosome"/>
</dbReference>
<dbReference type="RefSeq" id="WP_068827185.1">
    <property type="nucleotide sequence ID" value="NZ_CP014224.1"/>
</dbReference>
<reference evidence="1 2" key="1">
    <citation type="submission" date="2016-02" db="EMBL/GenBank/DDBJ databases">
        <authorList>
            <person name="Wen L."/>
            <person name="He K."/>
            <person name="Yang H."/>
        </authorList>
    </citation>
    <scope>NUCLEOTIDE SEQUENCE [LARGE SCALE GENOMIC DNA]</scope>
    <source>
        <strain evidence="1 2">CZ1127</strain>
    </source>
</reference>
<gene>
    <name evidence="1" type="ORF">AXE80_10860</name>
</gene>
<name>A0A1B1Y7N3_9FLAO</name>
<dbReference type="STRING" id="1790137.AXE80_10860"/>
<evidence type="ECO:0000313" key="2">
    <source>
        <dbReference type="Proteomes" id="UP000092967"/>
    </source>
</evidence>
<proteinExistence type="predicted"/>
<accession>A0A1B1Y7N3</accession>
<keyword evidence="2" id="KW-1185">Reference proteome</keyword>